<keyword evidence="4 6" id="KW-1133">Transmembrane helix</keyword>
<keyword evidence="5 6" id="KW-0472">Membrane</keyword>
<reference evidence="7 8" key="1">
    <citation type="journal article" date="2013" name="Int. J. Syst. Evol. Microbiol.">
        <title>Sphingomonas kyungheensis sp. nov., a bacterium with ginsenoside-converting activity isolated from soil of a ginseng field.</title>
        <authorList>
            <person name="Son H.M."/>
            <person name="Yang J.E."/>
            <person name="Park Y."/>
            <person name="Han C.K."/>
            <person name="Kim S.G."/>
            <person name="Kook M."/>
            <person name="Yi T.H."/>
        </authorList>
    </citation>
    <scope>NUCLEOTIDE SEQUENCE [LARGE SCALE GENOMIC DNA]</scope>
    <source>
        <strain evidence="7 8">LMG 26582</strain>
    </source>
</reference>
<sequence>MTLHHWWLFVGAVFLLCGTPGPNMLHILSRSVELGARRSVAAMAGCLTALVLVLAASAAGLTTLLLAVPGAFTLLRYAGVAYLLYLGWRAWRAEVAPIDVGAAQLPRTVSLAALFRGGFAIGISNPKLILFAAAFLPQFVTRVAPQAPQFAILVVTFAALECFWYGVYALGGRSLAAHLAAPRVKRAFNRVTAVIFVGFGLALLRSHPA</sequence>
<accession>A0ABU8H3E6</accession>
<feature type="transmembrane region" description="Helical" evidence="6">
    <location>
        <begin position="6"/>
        <end position="28"/>
    </location>
</feature>
<feature type="transmembrane region" description="Helical" evidence="6">
    <location>
        <begin position="40"/>
        <end position="68"/>
    </location>
</feature>
<keyword evidence="3 6" id="KW-0812">Transmembrane</keyword>
<dbReference type="Proteomes" id="UP001367771">
    <property type="component" value="Unassembled WGS sequence"/>
</dbReference>
<comment type="caution">
    <text evidence="7">The sequence shown here is derived from an EMBL/GenBank/DDBJ whole genome shotgun (WGS) entry which is preliminary data.</text>
</comment>
<protein>
    <submittedName>
        <fullName evidence="7">LysE family translocator</fullName>
    </submittedName>
</protein>
<dbReference type="RefSeq" id="WP_336545226.1">
    <property type="nucleotide sequence ID" value="NZ_JBBBDM010000003.1"/>
</dbReference>
<evidence type="ECO:0000256" key="1">
    <source>
        <dbReference type="ARBA" id="ARBA00004651"/>
    </source>
</evidence>
<feature type="transmembrane region" description="Helical" evidence="6">
    <location>
        <begin position="187"/>
        <end position="204"/>
    </location>
</feature>
<feature type="transmembrane region" description="Helical" evidence="6">
    <location>
        <begin position="147"/>
        <end position="167"/>
    </location>
</feature>
<evidence type="ECO:0000256" key="5">
    <source>
        <dbReference type="ARBA" id="ARBA00023136"/>
    </source>
</evidence>
<evidence type="ECO:0000256" key="2">
    <source>
        <dbReference type="ARBA" id="ARBA00022475"/>
    </source>
</evidence>
<evidence type="ECO:0000256" key="4">
    <source>
        <dbReference type="ARBA" id="ARBA00022989"/>
    </source>
</evidence>
<dbReference type="EMBL" id="JBBBDM010000003">
    <property type="protein sequence ID" value="MEI5687486.1"/>
    <property type="molecule type" value="Genomic_DNA"/>
</dbReference>
<evidence type="ECO:0000256" key="6">
    <source>
        <dbReference type="SAM" id="Phobius"/>
    </source>
</evidence>
<evidence type="ECO:0000313" key="7">
    <source>
        <dbReference type="EMBL" id="MEI5687486.1"/>
    </source>
</evidence>
<proteinExistence type="predicted"/>
<name>A0ABU8H3E6_9SPHN</name>
<dbReference type="PANTHER" id="PTHR30086:SF20">
    <property type="entry name" value="ARGININE EXPORTER PROTEIN ARGO-RELATED"/>
    <property type="match status" value="1"/>
</dbReference>
<evidence type="ECO:0000313" key="8">
    <source>
        <dbReference type="Proteomes" id="UP001367771"/>
    </source>
</evidence>
<evidence type="ECO:0000256" key="3">
    <source>
        <dbReference type="ARBA" id="ARBA00022692"/>
    </source>
</evidence>
<dbReference type="PANTHER" id="PTHR30086">
    <property type="entry name" value="ARGININE EXPORTER PROTEIN ARGO"/>
    <property type="match status" value="1"/>
</dbReference>
<dbReference type="InterPro" id="IPR001123">
    <property type="entry name" value="LeuE-type"/>
</dbReference>
<feature type="transmembrane region" description="Helical" evidence="6">
    <location>
        <begin position="111"/>
        <end position="135"/>
    </location>
</feature>
<feature type="transmembrane region" description="Helical" evidence="6">
    <location>
        <begin position="74"/>
        <end position="91"/>
    </location>
</feature>
<keyword evidence="2" id="KW-1003">Cell membrane</keyword>
<dbReference type="PIRSF" id="PIRSF006324">
    <property type="entry name" value="LeuE"/>
    <property type="match status" value="1"/>
</dbReference>
<keyword evidence="8" id="KW-1185">Reference proteome</keyword>
<gene>
    <name evidence="7" type="ORF">V8201_10405</name>
</gene>
<comment type="subcellular location">
    <subcellularLocation>
        <location evidence="1">Cell membrane</location>
        <topology evidence="1">Multi-pass membrane protein</topology>
    </subcellularLocation>
</comment>
<dbReference type="Pfam" id="PF01810">
    <property type="entry name" value="LysE"/>
    <property type="match status" value="1"/>
</dbReference>
<organism evidence="7 8">
    <name type="scientific">Sphingomonas kyungheensis</name>
    <dbReference type="NCBI Taxonomy" id="1069987"/>
    <lineage>
        <taxon>Bacteria</taxon>
        <taxon>Pseudomonadati</taxon>
        <taxon>Pseudomonadota</taxon>
        <taxon>Alphaproteobacteria</taxon>
        <taxon>Sphingomonadales</taxon>
        <taxon>Sphingomonadaceae</taxon>
        <taxon>Sphingomonas</taxon>
    </lineage>
</organism>